<organism evidence="1 2">
    <name type="scientific">Striga asiatica</name>
    <name type="common">Asiatic witchweed</name>
    <name type="synonym">Buchnera asiatica</name>
    <dbReference type="NCBI Taxonomy" id="4170"/>
    <lineage>
        <taxon>Eukaryota</taxon>
        <taxon>Viridiplantae</taxon>
        <taxon>Streptophyta</taxon>
        <taxon>Embryophyta</taxon>
        <taxon>Tracheophyta</taxon>
        <taxon>Spermatophyta</taxon>
        <taxon>Magnoliopsida</taxon>
        <taxon>eudicotyledons</taxon>
        <taxon>Gunneridae</taxon>
        <taxon>Pentapetalae</taxon>
        <taxon>asterids</taxon>
        <taxon>lamiids</taxon>
        <taxon>Lamiales</taxon>
        <taxon>Orobanchaceae</taxon>
        <taxon>Buchnereae</taxon>
        <taxon>Striga</taxon>
    </lineage>
</organism>
<evidence type="ECO:0000313" key="2">
    <source>
        <dbReference type="Proteomes" id="UP000325081"/>
    </source>
</evidence>
<gene>
    <name evidence="1" type="ORF">STAS_16232</name>
</gene>
<dbReference type="SUPFAM" id="SSF48403">
    <property type="entry name" value="Ankyrin repeat"/>
    <property type="match status" value="1"/>
</dbReference>
<sequence length="115" mass="13072">MHGRDATLLNNTGTTNLHTTILEENLESVNVVEKGADFNRANMHGWTTQVCVRGYDIWTQHRTSSHGREARWRLWRGTPSAEKDHVPFVSKKDIHAGEPEGDVLIFMTGQFINTK</sequence>
<protein>
    <submittedName>
        <fullName evidence="1">Notch-regulated ankyrin repeat-containing protein</fullName>
    </submittedName>
</protein>
<keyword evidence="2" id="KW-1185">Reference proteome</keyword>
<dbReference type="EMBL" id="BKCP01005727">
    <property type="protein sequence ID" value="GER39608.1"/>
    <property type="molecule type" value="Genomic_DNA"/>
</dbReference>
<name>A0A5A7Q3Z6_STRAF</name>
<evidence type="ECO:0000313" key="1">
    <source>
        <dbReference type="EMBL" id="GER39608.1"/>
    </source>
</evidence>
<dbReference type="AlphaFoldDB" id="A0A5A7Q3Z6"/>
<comment type="caution">
    <text evidence="1">The sequence shown here is derived from an EMBL/GenBank/DDBJ whole genome shotgun (WGS) entry which is preliminary data.</text>
</comment>
<accession>A0A5A7Q3Z6</accession>
<reference evidence="2" key="1">
    <citation type="journal article" date="2019" name="Curr. Biol.">
        <title>Genome Sequence of Striga asiatica Provides Insight into the Evolution of Plant Parasitism.</title>
        <authorList>
            <person name="Yoshida S."/>
            <person name="Kim S."/>
            <person name="Wafula E.K."/>
            <person name="Tanskanen J."/>
            <person name="Kim Y.M."/>
            <person name="Honaas L."/>
            <person name="Yang Z."/>
            <person name="Spallek T."/>
            <person name="Conn C.E."/>
            <person name="Ichihashi Y."/>
            <person name="Cheong K."/>
            <person name="Cui S."/>
            <person name="Der J.P."/>
            <person name="Gundlach H."/>
            <person name="Jiao Y."/>
            <person name="Hori C."/>
            <person name="Ishida J.K."/>
            <person name="Kasahara H."/>
            <person name="Kiba T."/>
            <person name="Kim M.S."/>
            <person name="Koo N."/>
            <person name="Laohavisit A."/>
            <person name="Lee Y.H."/>
            <person name="Lumba S."/>
            <person name="McCourt P."/>
            <person name="Mortimer J.C."/>
            <person name="Mutuku J.M."/>
            <person name="Nomura T."/>
            <person name="Sasaki-Sekimoto Y."/>
            <person name="Seto Y."/>
            <person name="Wang Y."/>
            <person name="Wakatake T."/>
            <person name="Sakakibara H."/>
            <person name="Demura T."/>
            <person name="Yamaguchi S."/>
            <person name="Yoneyama K."/>
            <person name="Manabe R.I."/>
            <person name="Nelson D.C."/>
            <person name="Schulman A.H."/>
            <person name="Timko M.P."/>
            <person name="dePamphilis C.W."/>
            <person name="Choi D."/>
            <person name="Shirasu K."/>
        </authorList>
    </citation>
    <scope>NUCLEOTIDE SEQUENCE [LARGE SCALE GENOMIC DNA]</scope>
    <source>
        <strain evidence="2">cv. UVA1</strain>
    </source>
</reference>
<dbReference type="Proteomes" id="UP000325081">
    <property type="component" value="Unassembled WGS sequence"/>
</dbReference>
<proteinExistence type="predicted"/>
<dbReference type="InterPro" id="IPR036770">
    <property type="entry name" value="Ankyrin_rpt-contain_sf"/>
</dbReference>